<evidence type="ECO:0000313" key="3">
    <source>
        <dbReference type="EMBL" id="MFC3755480.1"/>
    </source>
</evidence>
<feature type="chain" id="PRO_5046241349" evidence="1">
    <location>
        <begin position="23"/>
        <end position="1260"/>
    </location>
</feature>
<gene>
    <name evidence="3" type="ORF">ACFONJ_05795</name>
</gene>
<dbReference type="Proteomes" id="UP001595735">
    <property type="component" value="Unassembled WGS sequence"/>
</dbReference>
<feature type="domain" description="DUF5977" evidence="2">
    <location>
        <begin position="1082"/>
        <end position="1145"/>
    </location>
</feature>
<dbReference type="RefSeq" id="WP_378169760.1">
    <property type="nucleotide sequence ID" value="NZ_JBHRYO010000002.1"/>
</dbReference>
<dbReference type="Pfam" id="PF19404">
    <property type="entry name" value="DUF5977"/>
    <property type="match status" value="1"/>
</dbReference>
<comment type="caution">
    <text evidence="3">The sequence shown here is derived from an EMBL/GenBank/DDBJ whole genome shotgun (WGS) entry which is preliminary data.</text>
</comment>
<reference evidence="4" key="1">
    <citation type="journal article" date="2019" name="Int. J. Syst. Evol. Microbiol.">
        <title>The Global Catalogue of Microorganisms (GCM) 10K type strain sequencing project: providing services to taxonomists for standard genome sequencing and annotation.</title>
        <authorList>
            <consortium name="The Broad Institute Genomics Platform"/>
            <consortium name="The Broad Institute Genome Sequencing Center for Infectious Disease"/>
            <person name="Wu L."/>
            <person name="Ma J."/>
        </authorList>
    </citation>
    <scope>NUCLEOTIDE SEQUENCE [LARGE SCALE GENOMIC DNA]</scope>
    <source>
        <strain evidence="4">CECT 7798</strain>
    </source>
</reference>
<keyword evidence="1" id="KW-0732">Signal</keyword>
<proteinExistence type="predicted"/>
<organism evidence="3 4">
    <name type="scientific">Chryseobacterium tructae</name>
    <dbReference type="NCBI Taxonomy" id="1037380"/>
    <lineage>
        <taxon>Bacteria</taxon>
        <taxon>Pseudomonadati</taxon>
        <taxon>Bacteroidota</taxon>
        <taxon>Flavobacteriia</taxon>
        <taxon>Flavobacteriales</taxon>
        <taxon>Weeksellaceae</taxon>
        <taxon>Chryseobacterium group</taxon>
        <taxon>Chryseobacterium</taxon>
    </lineage>
</organism>
<evidence type="ECO:0000256" key="1">
    <source>
        <dbReference type="SAM" id="SignalP"/>
    </source>
</evidence>
<evidence type="ECO:0000313" key="4">
    <source>
        <dbReference type="Proteomes" id="UP001595735"/>
    </source>
</evidence>
<feature type="signal peptide" evidence="1">
    <location>
        <begin position="1"/>
        <end position="22"/>
    </location>
</feature>
<name>A0ABV7XRM8_9FLAO</name>
<dbReference type="EMBL" id="JBHRYO010000002">
    <property type="protein sequence ID" value="MFC3755480.1"/>
    <property type="molecule type" value="Genomic_DNA"/>
</dbReference>
<dbReference type="InterPro" id="IPR046020">
    <property type="entry name" value="DUF5977"/>
</dbReference>
<evidence type="ECO:0000259" key="2">
    <source>
        <dbReference type="Pfam" id="PF19404"/>
    </source>
</evidence>
<accession>A0ABV7XRM8</accession>
<sequence>MKKTVVKLGALFFLLTVGNIDAQTSTLTNNIVDFSSIKESEGTANVDIPLHQMSIKGYTLPVSIYYNGGGVKVDNESSNIGQNWELSSQGVISRSAHSNFDESTERVVASGKIKWYPVGDNPYGGNYVECIGIDVIPSKGYLNNLNLAKQIYNAFKNYVPPIGIQPNTNNMHRIDDRPTRSDWQSYSLSQDVHPDVFTVVIPNKSSFKFLFDPDGNIATDTPENYKITYDKKGTDLIQEFTLIDEDGITYTFSNIEIFNSEIYDNQISLTTSGETRKTPYTSVNTLPGLDQNSINSTTPFCQNDSNYPSSPDLIAKYRAPKPISWYLSKISNIYGEAISFGYERVRTVSVPRASYKNLIQLNNNYPYPSYPAWPKGGTNVLLSEVPVIKAITSNYESLEFDYRKYRQDLISSGDKNLLKELNTISLYQKFIFFKKPTAPVKTIRFNHQYVVSQDTYLESVSDVGAYTRLFLEGVDILGKGNEMISYYKFKYKTPEKLPHKQSFNIDFWGYFKNGDAKGVFPELYRYNNNSVNNFERNIFSIYPRAASGDVGVKLSDNTYLEKKYFRDSTPSFEDASNGILSEIESFGGKTTYEYEPNYFDYYGVKREGPGIRVKKIIKNDNINTYTKEFIYGKNSDGKGYISKPARYAYRRSPGSTGGNWWPLLDHYITSVNSSNEKVNYDEIKIQDVYNQENKGYVINRYSFFNAYYTPNLSIGNFQYVSPTLNSSYLIRSQTFNGGYYFDTEEYYSDYEENLGKLNGHLVNQRIFDKGNNLLKETKNEYSIKFNSIPDFETSITGGYYFNNYLFRYLLTKQTVEEKFGNKMISNQTVYSRNDKDKVTEITRSGPSTTNKTVIKYLYENSDNIGSSIRFGNRLNEPSLIKKYVDNKLVETTNRKFKEFVIPFITRPILSGPGSPISYYVITDLQYEEKSIDGTTFLHDSENLKYDLYGNIVSRKIKDVYESTVYGYQNTLPIAVVAGTANYSQVEGLLGDIVGASNDGVTSYNESDLQVKLDDFRKNPAFSQSLVSTSVHEPLVGLKISTTPNGMKDYYEYDGANRLKKMLDINSNIVKEHTYNYVGSTRFYNSDQEQTFTRTNCRRLENPGTYTYKVPANTYASEINVGDANQKALQEIASMGQNTTNTLGLCNPKPFDCTIQVNMSVYDNSSGFFSKIYSATGEKFRGTIAFNTGTINWSNIGTYVTVGKITGICLPKIFKSYSSGIDWSLTLQSNGDLVARWSNPFGNVTPKKLEIVNFEFTYDLD</sequence>
<protein>
    <submittedName>
        <fullName evidence="3">DUF5977 domain-containing protein</fullName>
    </submittedName>
</protein>
<keyword evidence="4" id="KW-1185">Reference proteome</keyword>